<organism evidence="1 2">
    <name type="scientific">Burkholderia pyrrocinia</name>
    <name type="common">Pseudomonas pyrrocinia</name>
    <dbReference type="NCBI Taxonomy" id="60550"/>
    <lineage>
        <taxon>Bacteria</taxon>
        <taxon>Pseudomonadati</taxon>
        <taxon>Pseudomonadota</taxon>
        <taxon>Betaproteobacteria</taxon>
        <taxon>Burkholderiales</taxon>
        <taxon>Burkholderiaceae</taxon>
        <taxon>Burkholderia</taxon>
        <taxon>Burkholderia cepacia complex</taxon>
    </lineage>
</organism>
<proteinExistence type="predicted"/>
<dbReference type="EMBL" id="QJJY01000002">
    <property type="protein sequence ID" value="PXX39319.1"/>
    <property type="molecule type" value="Genomic_DNA"/>
</dbReference>
<comment type="caution">
    <text evidence="1">The sequence shown here is derived from an EMBL/GenBank/DDBJ whole genome shotgun (WGS) entry which is preliminary data.</text>
</comment>
<dbReference type="AlphaFoldDB" id="A0A318IV50"/>
<evidence type="ECO:0000313" key="2">
    <source>
        <dbReference type="Proteomes" id="UP000247755"/>
    </source>
</evidence>
<protein>
    <submittedName>
        <fullName evidence="1">Uncharacterized protein</fullName>
    </submittedName>
</protein>
<accession>A0A318IV50</accession>
<name>A0A318IV50_BURPY</name>
<dbReference type="Proteomes" id="UP000247755">
    <property type="component" value="Unassembled WGS sequence"/>
</dbReference>
<gene>
    <name evidence="1" type="ORF">NA66_1002446</name>
</gene>
<sequence>MDRLQPSDVAALRKYEIELTPIQQVTHYVPVMRPEKIGVLSKFSDIVLVASRPKEFRIQTLETFEGKVEILMRLNSQKIGKCSYGPAGIFHYFFVAKK</sequence>
<reference evidence="1 2" key="1">
    <citation type="submission" date="2018-05" db="EMBL/GenBank/DDBJ databases">
        <title>Comparative genomics of bacterial root endophytes of switchgrass collected from native prairies over two seasons.</title>
        <authorList>
            <person name="Tang Y."/>
        </authorList>
    </citation>
    <scope>NUCLEOTIDE SEQUENCE [LARGE SCALE GENOMIC DNA]</scope>
    <source>
        <strain evidence="1 2">NFIX32</strain>
    </source>
</reference>
<evidence type="ECO:0000313" key="1">
    <source>
        <dbReference type="EMBL" id="PXX39319.1"/>
    </source>
</evidence>